<gene>
    <name evidence="4" type="ORF">NDI38_02235</name>
</gene>
<dbReference type="PROSITE" id="PS50893">
    <property type="entry name" value="ABC_TRANSPORTER_2"/>
    <property type="match status" value="1"/>
</dbReference>
<sequence>MHTARTNQLDVKQVSLASGIIASAKHRQRSTVFAETHYLLKDISFETVQGDRIAIVGASGSGKTSLLRLLNRLSEPTSGVILFNQKALTQIPTLTLRQQIVLVLQESKLLGMTVQQALEYPLVLRQLPKQAIRERVQKWSDRLHIPSEWLSRTELQLSVGQRQLVAITRALVTEPSVLLLDEPMSALDVGRSELLLNVLRDTTQVNGMTVLMVNHQLELAEQGCNRVLYLEQGRLLQDIPATQMDWQALRQALVQAEAQEAEEWS</sequence>
<dbReference type="EMBL" id="JAMPLM010000001">
    <property type="protein sequence ID" value="MEP1057238.1"/>
    <property type="molecule type" value="Genomic_DNA"/>
</dbReference>
<dbReference type="RefSeq" id="WP_190454205.1">
    <property type="nucleotide sequence ID" value="NZ_JAMPLM010000001.1"/>
</dbReference>
<dbReference type="InterPro" id="IPR015854">
    <property type="entry name" value="ABC_transpr_LolD-like"/>
</dbReference>
<organism evidence="4 5">
    <name type="scientific">Stenomitos frigidus AS-A4</name>
    <dbReference type="NCBI Taxonomy" id="2933935"/>
    <lineage>
        <taxon>Bacteria</taxon>
        <taxon>Bacillati</taxon>
        <taxon>Cyanobacteriota</taxon>
        <taxon>Cyanophyceae</taxon>
        <taxon>Leptolyngbyales</taxon>
        <taxon>Leptolyngbyaceae</taxon>
        <taxon>Stenomitos</taxon>
    </lineage>
</organism>
<keyword evidence="5" id="KW-1185">Reference proteome</keyword>
<dbReference type="InterPro" id="IPR003439">
    <property type="entry name" value="ABC_transporter-like_ATP-bd"/>
</dbReference>
<reference evidence="4 5" key="1">
    <citation type="submission" date="2022-04" db="EMBL/GenBank/DDBJ databases">
        <title>Positive selection, recombination, and allopatry shape intraspecific diversity of widespread and dominant cyanobacteria.</title>
        <authorList>
            <person name="Wei J."/>
            <person name="Shu W."/>
            <person name="Hu C."/>
        </authorList>
    </citation>
    <scope>NUCLEOTIDE SEQUENCE [LARGE SCALE GENOMIC DNA]</scope>
    <source>
        <strain evidence="4 5">AS-A4</strain>
    </source>
</reference>
<dbReference type="Gene3D" id="3.40.50.300">
    <property type="entry name" value="P-loop containing nucleotide triphosphate hydrolases"/>
    <property type="match status" value="1"/>
</dbReference>
<evidence type="ECO:0000256" key="1">
    <source>
        <dbReference type="ARBA" id="ARBA00022741"/>
    </source>
</evidence>
<keyword evidence="1" id="KW-0547">Nucleotide-binding</keyword>
<comment type="caution">
    <text evidence="4">The sequence shown here is derived from an EMBL/GenBank/DDBJ whole genome shotgun (WGS) entry which is preliminary data.</text>
</comment>
<dbReference type="SUPFAM" id="SSF52540">
    <property type="entry name" value="P-loop containing nucleoside triphosphate hydrolases"/>
    <property type="match status" value="1"/>
</dbReference>
<feature type="domain" description="ABC transporter" evidence="3">
    <location>
        <begin position="9"/>
        <end position="257"/>
    </location>
</feature>
<accession>A0ABV0KDW0</accession>
<protein>
    <submittedName>
        <fullName evidence="4">ATP-binding cassette domain-containing protein</fullName>
    </submittedName>
</protein>
<name>A0ABV0KDW0_9CYAN</name>
<evidence type="ECO:0000259" key="3">
    <source>
        <dbReference type="PROSITE" id="PS50893"/>
    </source>
</evidence>
<evidence type="ECO:0000313" key="5">
    <source>
        <dbReference type="Proteomes" id="UP001476950"/>
    </source>
</evidence>
<dbReference type="InterPro" id="IPR003593">
    <property type="entry name" value="AAA+_ATPase"/>
</dbReference>
<dbReference type="SMART" id="SM00382">
    <property type="entry name" value="AAA"/>
    <property type="match status" value="1"/>
</dbReference>
<dbReference type="Proteomes" id="UP001476950">
    <property type="component" value="Unassembled WGS sequence"/>
</dbReference>
<dbReference type="Pfam" id="PF00005">
    <property type="entry name" value="ABC_tran"/>
    <property type="match status" value="1"/>
</dbReference>
<dbReference type="PANTHER" id="PTHR24220">
    <property type="entry name" value="IMPORT ATP-BINDING PROTEIN"/>
    <property type="match status" value="1"/>
</dbReference>
<proteinExistence type="predicted"/>
<keyword evidence="2 4" id="KW-0067">ATP-binding</keyword>
<dbReference type="GO" id="GO:0005524">
    <property type="term" value="F:ATP binding"/>
    <property type="evidence" value="ECO:0007669"/>
    <property type="project" value="UniProtKB-KW"/>
</dbReference>
<evidence type="ECO:0000313" key="4">
    <source>
        <dbReference type="EMBL" id="MEP1057238.1"/>
    </source>
</evidence>
<dbReference type="InterPro" id="IPR027417">
    <property type="entry name" value="P-loop_NTPase"/>
</dbReference>
<evidence type="ECO:0000256" key="2">
    <source>
        <dbReference type="ARBA" id="ARBA00022840"/>
    </source>
</evidence>